<dbReference type="EMBL" id="JAEQMG010000162">
    <property type="protein sequence ID" value="MBK6089816.1"/>
    <property type="molecule type" value="Genomic_DNA"/>
</dbReference>
<name>A0A934WTT5_9FIRM</name>
<dbReference type="AlphaFoldDB" id="A0A934WTT5"/>
<dbReference type="InterPro" id="IPR010022">
    <property type="entry name" value="XkdX"/>
</dbReference>
<dbReference type="NCBIfam" id="TIGR01669">
    <property type="entry name" value="phage_XkdX"/>
    <property type="match status" value="1"/>
</dbReference>
<accession>A0A934WTT5</accession>
<dbReference type="RefSeq" id="WP_186834245.1">
    <property type="nucleotide sequence ID" value="NZ_JAEQMG010000162.1"/>
</dbReference>
<organism evidence="1 2">
    <name type="scientific">Ruminococcus difficilis</name>
    <dbReference type="NCBI Taxonomy" id="2763069"/>
    <lineage>
        <taxon>Bacteria</taxon>
        <taxon>Bacillati</taxon>
        <taxon>Bacillota</taxon>
        <taxon>Clostridia</taxon>
        <taxon>Eubacteriales</taxon>
        <taxon>Oscillospiraceae</taxon>
        <taxon>Ruminococcus</taxon>
    </lineage>
</organism>
<comment type="caution">
    <text evidence="1">The sequence shown here is derived from an EMBL/GenBank/DDBJ whole genome shotgun (WGS) entry which is preliminary data.</text>
</comment>
<sequence>MSKHFKKVKGYYDSGLWSIERVHNAVVKNWITAEEYKIITGEDYFTAA</sequence>
<keyword evidence="2" id="KW-1185">Reference proteome</keyword>
<reference evidence="1" key="1">
    <citation type="submission" date="2021-01" db="EMBL/GenBank/DDBJ databases">
        <title>Genome public.</title>
        <authorList>
            <person name="Liu C."/>
            <person name="Sun Q."/>
        </authorList>
    </citation>
    <scope>NUCLEOTIDE SEQUENCE</scope>
    <source>
        <strain evidence="1">M6</strain>
    </source>
</reference>
<gene>
    <name evidence="1" type="ORF">JKK62_14415</name>
</gene>
<dbReference type="Pfam" id="PF09693">
    <property type="entry name" value="Phage_XkdX"/>
    <property type="match status" value="1"/>
</dbReference>
<dbReference type="Proteomes" id="UP000633365">
    <property type="component" value="Unassembled WGS sequence"/>
</dbReference>
<proteinExistence type="predicted"/>
<protein>
    <submittedName>
        <fullName evidence="1">XkdX family protein</fullName>
    </submittedName>
</protein>
<evidence type="ECO:0000313" key="1">
    <source>
        <dbReference type="EMBL" id="MBK6089816.1"/>
    </source>
</evidence>
<evidence type="ECO:0000313" key="2">
    <source>
        <dbReference type="Proteomes" id="UP000633365"/>
    </source>
</evidence>